<dbReference type="Gene3D" id="3.30.60.10">
    <property type="entry name" value="Endochitinase-like"/>
    <property type="match status" value="2"/>
</dbReference>
<dbReference type="GeneID" id="70138179"/>
<protein>
    <recommendedName>
        <fullName evidence="5">Chitin-binding type-1 domain-containing protein</fullName>
    </recommendedName>
</protein>
<evidence type="ECO:0000256" key="2">
    <source>
        <dbReference type="ARBA" id="ARBA00023157"/>
    </source>
</evidence>
<reference evidence="6" key="1">
    <citation type="journal article" date="2021" name="Nat. Commun.">
        <title>Genetic determinants of endophytism in the Arabidopsis root mycobiome.</title>
        <authorList>
            <person name="Mesny F."/>
            <person name="Miyauchi S."/>
            <person name="Thiergart T."/>
            <person name="Pickel B."/>
            <person name="Atanasova L."/>
            <person name="Karlsson M."/>
            <person name="Huettel B."/>
            <person name="Barry K.W."/>
            <person name="Haridas S."/>
            <person name="Chen C."/>
            <person name="Bauer D."/>
            <person name="Andreopoulos W."/>
            <person name="Pangilinan J."/>
            <person name="LaButti K."/>
            <person name="Riley R."/>
            <person name="Lipzen A."/>
            <person name="Clum A."/>
            <person name="Drula E."/>
            <person name="Henrissat B."/>
            <person name="Kohler A."/>
            <person name="Grigoriev I.V."/>
            <person name="Martin F.M."/>
            <person name="Hacquard S."/>
        </authorList>
    </citation>
    <scope>NUCLEOTIDE SEQUENCE</scope>
    <source>
        <strain evidence="6">MPI-SDFR-AT-0073</strain>
    </source>
</reference>
<dbReference type="PANTHER" id="PTHR47849">
    <property type="entry name" value="CHITIN-BINDING LECTIN 1"/>
    <property type="match status" value="1"/>
</dbReference>
<keyword evidence="2 3" id="KW-1015">Disulfide bond</keyword>
<feature type="disulfide bond" evidence="3">
    <location>
        <begin position="54"/>
        <end position="68"/>
    </location>
</feature>
<name>A0A9P8UDQ6_9PEZI</name>
<evidence type="ECO:0000256" key="3">
    <source>
        <dbReference type="PROSITE-ProRule" id="PRU00261"/>
    </source>
</evidence>
<dbReference type="PROSITE" id="PS00026">
    <property type="entry name" value="CHIT_BIND_I_1"/>
    <property type="match status" value="1"/>
</dbReference>
<keyword evidence="1 3" id="KW-0147">Chitin-binding</keyword>
<feature type="domain" description="Chitin-binding type-1" evidence="5">
    <location>
        <begin position="98"/>
        <end position="149"/>
    </location>
</feature>
<feature type="signal peptide" evidence="4">
    <location>
        <begin position="1"/>
        <end position="19"/>
    </location>
</feature>
<evidence type="ECO:0000259" key="5">
    <source>
        <dbReference type="PROSITE" id="PS50941"/>
    </source>
</evidence>
<feature type="chain" id="PRO_5040280096" description="Chitin-binding type-1 domain-containing protein" evidence="4">
    <location>
        <begin position="20"/>
        <end position="152"/>
    </location>
</feature>
<keyword evidence="7" id="KW-1185">Reference proteome</keyword>
<accession>A0A9P8UDQ6</accession>
<comment type="caution">
    <text evidence="3">Lacks conserved residue(s) required for the propagation of feature annotation.</text>
</comment>
<dbReference type="PROSITE" id="PS50941">
    <property type="entry name" value="CHIT_BIND_I_2"/>
    <property type="match status" value="2"/>
</dbReference>
<dbReference type="SMART" id="SM00270">
    <property type="entry name" value="ChtBD1"/>
    <property type="match status" value="2"/>
</dbReference>
<dbReference type="Proteomes" id="UP000758603">
    <property type="component" value="Unassembled WGS sequence"/>
</dbReference>
<dbReference type="RefSeq" id="XP_045954553.1">
    <property type="nucleotide sequence ID" value="XM_046109288.1"/>
</dbReference>
<comment type="caution">
    <text evidence="6">The sequence shown here is derived from an EMBL/GenBank/DDBJ whole genome shotgun (WGS) entry which is preliminary data.</text>
</comment>
<dbReference type="InterPro" id="IPR036861">
    <property type="entry name" value="Endochitinase-like_sf"/>
</dbReference>
<feature type="domain" description="Chitin-binding type-1" evidence="5">
    <location>
        <begin position="35"/>
        <end position="88"/>
    </location>
</feature>
<dbReference type="GO" id="GO:0008061">
    <property type="term" value="F:chitin binding"/>
    <property type="evidence" value="ECO:0007669"/>
    <property type="project" value="UniProtKB-UniRule"/>
</dbReference>
<dbReference type="SUPFAM" id="SSF57016">
    <property type="entry name" value="Plant lectins/antimicrobial peptides"/>
    <property type="match status" value="2"/>
</dbReference>
<evidence type="ECO:0000256" key="4">
    <source>
        <dbReference type="SAM" id="SignalP"/>
    </source>
</evidence>
<evidence type="ECO:0000313" key="7">
    <source>
        <dbReference type="Proteomes" id="UP000758603"/>
    </source>
</evidence>
<organism evidence="6 7">
    <name type="scientific">Truncatella angustata</name>
    <dbReference type="NCBI Taxonomy" id="152316"/>
    <lineage>
        <taxon>Eukaryota</taxon>
        <taxon>Fungi</taxon>
        <taxon>Dikarya</taxon>
        <taxon>Ascomycota</taxon>
        <taxon>Pezizomycotina</taxon>
        <taxon>Sordariomycetes</taxon>
        <taxon>Xylariomycetidae</taxon>
        <taxon>Amphisphaeriales</taxon>
        <taxon>Sporocadaceae</taxon>
        <taxon>Truncatella</taxon>
    </lineage>
</organism>
<dbReference type="EMBL" id="JAGPXC010000008">
    <property type="protein sequence ID" value="KAH6648041.1"/>
    <property type="molecule type" value="Genomic_DNA"/>
</dbReference>
<evidence type="ECO:0000313" key="6">
    <source>
        <dbReference type="EMBL" id="KAH6648041.1"/>
    </source>
</evidence>
<dbReference type="OrthoDB" id="1193027at2759"/>
<gene>
    <name evidence="6" type="ORF">BKA67DRAFT_694988</name>
</gene>
<feature type="disulfide bond" evidence="3">
    <location>
        <begin position="119"/>
        <end position="133"/>
    </location>
</feature>
<proteinExistence type="predicted"/>
<evidence type="ECO:0000256" key="1">
    <source>
        <dbReference type="ARBA" id="ARBA00022669"/>
    </source>
</evidence>
<dbReference type="AlphaFoldDB" id="A0A9P8UDQ6"/>
<dbReference type="InterPro" id="IPR001002">
    <property type="entry name" value="Chitin-bd_1"/>
</dbReference>
<dbReference type="InterPro" id="IPR018371">
    <property type="entry name" value="Chitin-binding_1_CS"/>
</dbReference>
<dbReference type="PANTHER" id="PTHR47849:SF8">
    <property type="entry name" value="LECTIN"/>
    <property type="match status" value="1"/>
</dbReference>
<sequence length="152" mass="15838">MQFLISLFFLPAGLLGAFALPPSEEVVARALVSPDRTCGVQSIGGYFCPFDTPCCSGSGFCGSGDAYCLTSTGCQADYVAPGSKACYAPTDKVTITPDNTCGKTGANEFGYHCGSSLNCCSGYGYCGNTTAYCDQPEFGCQPDYGYCRRTGA</sequence>
<keyword evidence="4" id="KW-0732">Signal</keyword>